<evidence type="ECO:0000313" key="2">
    <source>
        <dbReference type="Proteomes" id="UP000828048"/>
    </source>
</evidence>
<protein>
    <submittedName>
        <fullName evidence="1">Uncharacterized protein</fullName>
    </submittedName>
</protein>
<proteinExistence type="predicted"/>
<organism evidence="1 2">
    <name type="scientific">Vaccinium darrowii</name>
    <dbReference type="NCBI Taxonomy" id="229202"/>
    <lineage>
        <taxon>Eukaryota</taxon>
        <taxon>Viridiplantae</taxon>
        <taxon>Streptophyta</taxon>
        <taxon>Embryophyta</taxon>
        <taxon>Tracheophyta</taxon>
        <taxon>Spermatophyta</taxon>
        <taxon>Magnoliopsida</taxon>
        <taxon>eudicotyledons</taxon>
        <taxon>Gunneridae</taxon>
        <taxon>Pentapetalae</taxon>
        <taxon>asterids</taxon>
        <taxon>Ericales</taxon>
        <taxon>Ericaceae</taxon>
        <taxon>Vaccinioideae</taxon>
        <taxon>Vaccinieae</taxon>
        <taxon>Vaccinium</taxon>
    </lineage>
</organism>
<gene>
    <name evidence="1" type="ORF">Vadar_018377</name>
</gene>
<reference evidence="1 2" key="1">
    <citation type="journal article" date="2021" name="Hortic Res">
        <title>High-quality reference genome and annotation aids understanding of berry development for evergreen blueberry (Vaccinium darrowii).</title>
        <authorList>
            <person name="Yu J."/>
            <person name="Hulse-Kemp A.M."/>
            <person name="Babiker E."/>
            <person name="Staton M."/>
        </authorList>
    </citation>
    <scope>NUCLEOTIDE SEQUENCE [LARGE SCALE GENOMIC DNA]</scope>
    <source>
        <strain evidence="2">cv. NJ 8807/NJ 8810</strain>
        <tissue evidence="1">Young leaf</tissue>
    </source>
</reference>
<keyword evidence="2" id="KW-1185">Reference proteome</keyword>
<dbReference type="EMBL" id="CM037159">
    <property type="protein sequence ID" value="KAH7866291.1"/>
    <property type="molecule type" value="Genomic_DNA"/>
</dbReference>
<evidence type="ECO:0000313" key="1">
    <source>
        <dbReference type="EMBL" id="KAH7866291.1"/>
    </source>
</evidence>
<name>A0ACB7ZLB3_9ERIC</name>
<dbReference type="Proteomes" id="UP000828048">
    <property type="component" value="Chromosome 9"/>
</dbReference>
<sequence>MDDEEFQALPPGYKFMPTDEEALKDYLLPKLHGRYIFPRIIHEFDIYLCEPQALPGFRKGEKSFYFTPRERKHANGSFVSRCIKGRKDFWKMTSKITTIKDKNGMVLGRKSSLAYYSKGDTKEIATKTKYLMQEYVLDDSHKDLQASDKLNNMVLCAVYLRESSKKEKETQAINDGQRNQSYNKGSPQKAAVPMNDSAEDGRLSALIPTEYSPEQYLSDQMESPRSVLVPTNNYMVDEQQQSGLVSNDYNPQFASIEENPIWLKKPLVANDFIGQQTVEFDGYMDGNPIWLSTQSFYEPQKTLQVRRPSTLEELIATGTDYCSDIDISTCIETDSESWLNYEFKPMNHTGLIS</sequence>
<comment type="caution">
    <text evidence="1">The sequence shown here is derived from an EMBL/GenBank/DDBJ whole genome shotgun (WGS) entry which is preliminary data.</text>
</comment>
<accession>A0ACB7ZLB3</accession>